<keyword evidence="8" id="KW-1015">Disulfide bond</keyword>
<dbReference type="Pfam" id="PF02867">
    <property type="entry name" value="Ribonuc_red_lgC"/>
    <property type="match status" value="2"/>
</dbReference>
<dbReference type="EMBL" id="CP159307">
    <property type="protein sequence ID" value="XCH33002.1"/>
    <property type="molecule type" value="Genomic_DNA"/>
</dbReference>
<dbReference type="RefSeq" id="WP_353714225.1">
    <property type="nucleotide sequence ID" value="NZ_CP159307.1"/>
</dbReference>
<keyword evidence="5 11" id="KW-0547">Nucleotide-binding</keyword>
<dbReference type="InterPro" id="IPR050862">
    <property type="entry name" value="RdRp_reductase_class-2"/>
</dbReference>
<evidence type="ECO:0000313" key="14">
    <source>
        <dbReference type="EMBL" id="XCH32962.1"/>
    </source>
</evidence>
<evidence type="ECO:0000256" key="4">
    <source>
        <dbReference type="ARBA" id="ARBA00022634"/>
    </source>
</evidence>
<evidence type="ECO:0000256" key="11">
    <source>
        <dbReference type="RuleBase" id="RU364064"/>
    </source>
</evidence>
<dbReference type="SUPFAM" id="SSF48168">
    <property type="entry name" value="R1 subunit of ribonucleotide reductase, N-terminal domain"/>
    <property type="match status" value="1"/>
</dbReference>
<dbReference type="GO" id="GO:0005524">
    <property type="term" value="F:ATP binding"/>
    <property type="evidence" value="ECO:0007669"/>
    <property type="project" value="InterPro"/>
</dbReference>
<dbReference type="EC" id="1.17.4.1" evidence="11"/>
<dbReference type="GO" id="GO:0009263">
    <property type="term" value="P:deoxyribonucleotide biosynthetic process"/>
    <property type="evidence" value="ECO:0007669"/>
    <property type="project" value="UniProtKB-KW"/>
</dbReference>
<dbReference type="NCBIfam" id="TIGR02504">
    <property type="entry name" value="NrdJ_Z"/>
    <property type="match status" value="1"/>
</dbReference>
<dbReference type="SUPFAM" id="SSF51998">
    <property type="entry name" value="PFL-like glycyl radical enzymes"/>
    <property type="match status" value="1"/>
</dbReference>
<accession>A0AAU8G8B3</accession>
<evidence type="ECO:0000256" key="10">
    <source>
        <dbReference type="ARBA" id="ARBA00047754"/>
    </source>
</evidence>
<evidence type="ECO:0000256" key="5">
    <source>
        <dbReference type="ARBA" id="ARBA00022741"/>
    </source>
</evidence>
<evidence type="ECO:0000259" key="12">
    <source>
        <dbReference type="Pfam" id="PF00317"/>
    </source>
</evidence>
<sequence length="592" mass="65783">MVIDTRSMPIYLDKPALTPNAKLVLEKRYLRRDENGEIIETPDEMFWQVARAAASVEQHYDPQADIETVASEFYEIMAGLLFLPNSPALLNAGTGRGQMAGSMVLPVEDSLDSIFDAVKNAAIIHQRGSGIGFDFSSIRPRGDRAGSRPDAAIGPVALIEVFSRVTQNIRQGGIRRGCNAVSLGIDHPDIIEFIRAKADQSSLSNFYTCIAITDDFMQRVKQGLDYPLIHPRTQSVSRWLNAREVFDQIVDQAWRNGEPGFIFLDRINRDNPTPQLGTLHHVSGCGEQPLLPNEFAHLGSVNLSRIVKSDGDQTYIDFKLLASVVGTAVRFLDNLIDLTGYPTNESMLATKRTRKIGLGVMGFADMLFQLEIAYNSEQALDIAREVMSFIQRQALDASIELGQKRGPYPAFHGGGKPIRNASRTTIAPTGTISLIAGCTSSIEPVFATVFIRNAFKGEHQMLDINPHFEKAARQAGVFTSDLIERLVRCNHLQQQPDVPEELKRIFVTAHRVSPEWHIKMQAAFQEFTDAAVSKTVNLPHNADREELGIIFMQAYDIGLKGITAYRDQSRSSQPFCTGDIGISLVREYMNCR</sequence>
<dbReference type="InterPro" id="IPR013509">
    <property type="entry name" value="RNR_lsu_N"/>
</dbReference>
<dbReference type="PANTHER" id="PTHR43371">
    <property type="entry name" value="VITAMIN B12-DEPENDENT RIBONUCLEOTIDE REDUCTASE"/>
    <property type="match status" value="1"/>
</dbReference>
<feature type="domain" description="Ribonucleotide reductase large subunit C-terminal" evidence="13">
    <location>
        <begin position="103"/>
        <end position="413"/>
    </location>
</feature>
<feature type="domain" description="Ribonucleotide reductase large subunit C-terminal" evidence="13">
    <location>
        <begin position="417"/>
        <end position="565"/>
    </location>
</feature>
<dbReference type="InterPro" id="IPR013344">
    <property type="entry name" value="RNR_NrdJ/NrdZ"/>
</dbReference>
<comment type="function">
    <text evidence="11">Catalyzes the reduction of ribonucleotides to deoxyribonucleotides. May function to provide a pool of deoxyribonucleotide precursors for DNA repair during oxygen limitation and/or for immediate growth after restoration of oxygen.</text>
</comment>
<keyword evidence="4 11" id="KW-0237">DNA synthesis</keyword>
<evidence type="ECO:0000313" key="15">
    <source>
        <dbReference type="EMBL" id="XCH33002.1"/>
    </source>
</evidence>
<dbReference type="GO" id="GO:0004748">
    <property type="term" value="F:ribonucleoside-diphosphate reductase activity, thioredoxin disulfide as acceptor"/>
    <property type="evidence" value="ECO:0007669"/>
    <property type="project" value="UniProtKB-EC"/>
</dbReference>
<evidence type="ECO:0000256" key="8">
    <source>
        <dbReference type="ARBA" id="ARBA00023157"/>
    </source>
</evidence>
<dbReference type="GO" id="GO:0071897">
    <property type="term" value="P:DNA biosynthetic process"/>
    <property type="evidence" value="ECO:0007669"/>
    <property type="project" value="UniProtKB-KW"/>
</dbReference>
<keyword evidence="3 11" id="KW-0846">Cobalamin</keyword>
<dbReference type="CDD" id="cd02888">
    <property type="entry name" value="RNR_II_dimer"/>
    <property type="match status" value="1"/>
</dbReference>
<protein>
    <recommendedName>
        <fullName evidence="11">Vitamin B12-dependent ribonucleotide reductase</fullName>
        <ecNumber evidence="11">1.17.4.1</ecNumber>
    </recommendedName>
</protein>
<evidence type="ECO:0000256" key="9">
    <source>
        <dbReference type="ARBA" id="ARBA00023285"/>
    </source>
</evidence>
<organism evidence="15">
    <name type="scientific">Dehalogenimonas sp. 4OHTPN</name>
    <dbReference type="NCBI Taxonomy" id="3166643"/>
    <lineage>
        <taxon>Bacteria</taxon>
        <taxon>Bacillati</taxon>
        <taxon>Chloroflexota</taxon>
        <taxon>Dehalococcoidia</taxon>
        <taxon>Dehalococcoidales</taxon>
        <taxon>Dehalococcoidaceae</taxon>
        <taxon>Dehalogenimonas</taxon>
    </lineage>
</organism>
<comment type="similarity">
    <text evidence="2 11">Belongs to the ribonucleoside diphosphate reductase class-2 family.</text>
</comment>
<gene>
    <name evidence="14" type="ORF">ABV300_07355</name>
    <name evidence="15" type="ORF">ABV300_07565</name>
</gene>
<feature type="domain" description="Ribonucleotide reductase large subunit N-terminal" evidence="12">
    <location>
        <begin position="17"/>
        <end position="97"/>
    </location>
</feature>
<evidence type="ECO:0000256" key="7">
    <source>
        <dbReference type="ARBA" id="ARBA00023116"/>
    </source>
</evidence>
<evidence type="ECO:0000259" key="13">
    <source>
        <dbReference type="Pfam" id="PF02867"/>
    </source>
</evidence>
<evidence type="ECO:0000256" key="1">
    <source>
        <dbReference type="ARBA" id="ARBA00001922"/>
    </source>
</evidence>
<dbReference type="EMBL" id="CP159307">
    <property type="protein sequence ID" value="XCH32962.1"/>
    <property type="molecule type" value="Genomic_DNA"/>
</dbReference>
<dbReference type="InterPro" id="IPR000788">
    <property type="entry name" value="RNR_lg_C"/>
</dbReference>
<keyword evidence="9 11" id="KW-0170">Cobalt</keyword>
<keyword evidence="6 11" id="KW-0560">Oxidoreductase</keyword>
<reference evidence="15" key="1">
    <citation type="submission" date="2024-06" db="EMBL/GenBank/DDBJ databases">
        <title>A Novel Isolate, Dehalogenimonas sp. Strain 4OHTPN, Dechlorinates Aromatic 4 Hydroxy chlorothalonil by a Novel Reductive Dehalogenase.</title>
        <authorList>
            <person name="Liu G."/>
        </authorList>
    </citation>
    <scope>NUCLEOTIDE SEQUENCE</scope>
    <source>
        <strain evidence="15">4OHTPN</strain>
    </source>
</reference>
<dbReference type="GO" id="GO:0031419">
    <property type="term" value="F:cobalamin binding"/>
    <property type="evidence" value="ECO:0007669"/>
    <property type="project" value="UniProtKB-KW"/>
</dbReference>
<comment type="catalytic activity">
    <reaction evidence="10 11">
        <text>a 2'-deoxyribonucleoside 5'-diphosphate + [thioredoxin]-disulfide + H2O = a ribonucleoside 5'-diphosphate + [thioredoxin]-dithiol</text>
        <dbReference type="Rhea" id="RHEA:23252"/>
        <dbReference type="Rhea" id="RHEA-COMP:10698"/>
        <dbReference type="Rhea" id="RHEA-COMP:10700"/>
        <dbReference type="ChEBI" id="CHEBI:15377"/>
        <dbReference type="ChEBI" id="CHEBI:29950"/>
        <dbReference type="ChEBI" id="CHEBI:50058"/>
        <dbReference type="ChEBI" id="CHEBI:57930"/>
        <dbReference type="ChEBI" id="CHEBI:73316"/>
        <dbReference type="EC" id="1.17.4.1"/>
    </reaction>
</comment>
<dbReference type="PRINTS" id="PR01183">
    <property type="entry name" value="RIBORDTASEM1"/>
</dbReference>
<proteinExistence type="inferred from homology"/>
<dbReference type="InterPro" id="IPR008926">
    <property type="entry name" value="RNR_R1-su_N"/>
</dbReference>
<evidence type="ECO:0000256" key="3">
    <source>
        <dbReference type="ARBA" id="ARBA00022628"/>
    </source>
</evidence>
<dbReference type="AlphaFoldDB" id="A0AAU8G8B3"/>
<dbReference type="Pfam" id="PF00317">
    <property type="entry name" value="Ribonuc_red_lgN"/>
    <property type="match status" value="1"/>
</dbReference>
<evidence type="ECO:0000256" key="2">
    <source>
        <dbReference type="ARBA" id="ARBA00007405"/>
    </source>
</evidence>
<name>A0AAU8G8B3_9CHLR</name>
<comment type="cofactor">
    <cofactor evidence="1 11">
        <name>adenosylcob(III)alamin</name>
        <dbReference type="ChEBI" id="CHEBI:18408"/>
    </cofactor>
</comment>
<dbReference type="PANTHER" id="PTHR43371:SF1">
    <property type="entry name" value="RIBONUCLEOSIDE-DIPHOSPHATE REDUCTASE"/>
    <property type="match status" value="1"/>
</dbReference>
<dbReference type="Gene3D" id="3.20.70.20">
    <property type="match status" value="1"/>
</dbReference>
<evidence type="ECO:0000256" key="6">
    <source>
        <dbReference type="ARBA" id="ARBA00023002"/>
    </source>
</evidence>
<keyword evidence="7" id="KW-0215">Deoxyribonucleotide synthesis</keyword>